<dbReference type="InterPro" id="IPR036291">
    <property type="entry name" value="NAD(P)-bd_dom_sf"/>
</dbReference>
<evidence type="ECO:0000259" key="1">
    <source>
        <dbReference type="Pfam" id="PF13460"/>
    </source>
</evidence>
<organism evidence="2 3">
    <name type="scientific">Sphaerospermopsis reniformis</name>
    <dbReference type="NCBI Taxonomy" id="531300"/>
    <lineage>
        <taxon>Bacteria</taxon>
        <taxon>Bacillati</taxon>
        <taxon>Cyanobacteriota</taxon>
        <taxon>Cyanophyceae</taxon>
        <taxon>Nostocales</taxon>
        <taxon>Aphanizomenonaceae</taxon>
        <taxon>Sphaerospermopsis</taxon>
    </lineage>
</organism>
<reference evidence="3" key="1">
    <citation type="submission" date="2019-02" db="EMBL/GenBank/DDBJ databases">
        <title>Draft genome sequence of Sphaerospermopsis reniformis NIES-1949.</title>
        <authorList>
            <person name="Yamaguchi H."/>
            <person name="Suzuki S."/>
            <person name="Kawachi M."/>
        </authorList>
    </citation>
    <scope>NUCLEOTIDE SEQUENCE [LARGE SCALE GENOMIC DNA]</scope>
    <source>
        <strain evidence="3">NIES-1949</strain>
    </source>
</reference>
<proteinExistence type="predicted"/>
<evidence type="ECO:0000313" key="2">
    <source>
        <dbReference type="EMBL" id="GCL40051.1"/>
    </source>
</evidence>
<dbReference type="CDD" id="cd05243">
    <property type="entry name" value="SDR_a5"/>
    <property type="match status" value="1"/>
</dbReference>
<dbReference type="SUPFAM" id="SSF51735">
    <property type="entry name" value="NAD(P)-binding Rossmann-fold domains"/>
    <property type="match status" value="1"/>
</dbReference>
<dbReference type="Gene3D" id="3.40.50.720">
    <property type="entry name" value="NAD(P)-binding Rossmann-like Domain"/>
    <property type="match status" value="1"/>
</dbReference>
<keyword evidence="3" id="KW-1185">Reference proteome</keyword>
<dbReference type="RefSeq" id="WP_137669455.1">
    <property type="nucleotide sequence ID" value="NZ_BJCE01000395.1"/>
</dbReference>
<evidence type="ECO:0000313" key="3">
    <source>
        <dbReference type="Proteomes" id="UP000300142"/>
    </source>
</evidence>
<dbReference type="PANTHER" id="PTHR15020">
    <property type="entry name" value="FLAVIN REDUCTASE-RELATED"/>
    <property type="match status" value="1"/>
</dbReference>
<dbReference type="EMBL" id="BJCE01000395">
    <property type="protein sequence ID" value="GCL40051.1"/>
    <property type="molecule type" value="Genomic_DNA"/>
</dbReference>
<protein>
    <submittedName>
        <fullName evidence="2">NAD-dependent epimerase/dehydratase</fullName>
    </submittedName>
</protein>
<dbReference type="Proteomes" id="UP000300142">
    <property type="component" value="Unassembled WGS sequence"/>
</dbReference>
<dbReference type="AlphaFoldDB" id="A0A480AA82"/>
<dbReference type="Pfam" id="PF13460">
    <property type="entry name" value="NAD_binding_10"/>
    <property type="match status" value="1"/>
</dbReference>
<name>A0A480AA82_9CYAN</name>
<gene>
    <name evidence="2" type="ORF">SR1949_51850</name>
</gene>
<feature type="domain" description="NAD(P)-binding" evidence="1">
    <location>
        <begin position="11"/>
        <end position="197"/>
    </location>
</feature>
<dbReference type="InterPro" id="IPR016040">
    <property type="entry name" value="NAD(P)-bd_dom"/>
</dbReference>
<sequence length="228" mass="24210">MSTTSYIFVAGASRGVGQEIAKYLTAHNMKVKALLRTEVAAKELEAIAVHPVFGDALKVDDVEKALLGNEPIQAVISTLGGLPTDGVKPDFIGNKNLIDAAVKAKVQKFILVTSIGCGDSVGALPPQALEALKPVLIEKEKAEQHLINSGLNYTIIRPGGLKSEPSTGNGILTADPRIVGSIHRADVAELVCRCLNSTNANNQVLSALDKNMIYPGLPEFVEFDLGNW</sequence>
<comment type="caution">
    <text evidence="2">The sequence shown here is derived from an EMBL/GenBank/DDBJ whole genome shotgun (WGS) entry which is preliminary data.</text>
</comment>
<accession>A0A480AA82</accession>
<dbReference type="PANTHER" id="PTHR15020:SF45">
    <property type="entry name" value="NAD(P)-BINDING DOMAIN-CONTAINING PROTEIN"/>
    <property type="match status" value="1"/>
</dbReference>